<evidence type="ECO:0000313" key="2">
    <source>
        <dbReference type="Proteomes" id="UP000175679"/>
    </source>
</evidence>
<dbReference type="EMBL" id="MJMG01000001">
    <property type="protein sequence ID" value="OEY87118.1"/>
    <property type="molecule type" value="Genomic_DNA"/>
</dbReference>
<accession>A0A1E7QKW5</accession>
<dbReference type="RefSeq" id="WP_070064769.1">
    <property type="nucleotide sequence ID" value="NZ_MJMG01000001.1"/>
</dbReference>
<keyword evidence="2" id="KW-1185">Reference proteome</keyword>
<organism evidence="1 2">
    <name type="scientific">Wolbachia pipientis</name>
    <dbReference type="NCBI Taxonomy" id="955"/>
    <lineage>
        <taxon>Bacteria</taxon>
        <taxon>Pseudomonadati</taxon>
        <taxon>Pseudomonadota</taxon>
        <taxon>Alphaproteobacteria</taxon>
        <taxon>Rickettsiales</taxon>
        <taxon>Anaplasmataceae</taxon>
        <taxon>Wolbachieae</taxon>
        <taxon>Wolbachia</taxon>
    </lineage>
</organism>
<name>A0A1E7QKW5_WOLPI</name>
<comment type="caution">
    <text evidence="1">The sequence shown here is derived from an EMBL/GenBank/DDBJ whole genome shotgun (WGS) entry which is preliminary data.</text>
</comment>
<protein>
    <submittedName>
        <fullName evidence="1">Uncharacterized protein</fullName>
    </submittedName>
</protein>
<evidence type="ECO:0000313" key="1">
    <source>
        <dbReference type="EMBL" id="OEY87118.1"/>
    </source>
</evidence>
<gene>
    <name evidence="1" type="ORF">BIY23_01380</name>
</gene>
<sequence>MCHALYDEFGNVRGNLDDFKNIIKSYSESVVYQFANDEMNNIIQKFGDLSPNLESLNALNELFNCGANINK</sequence>
<reference evidence="1 2" key="1">
    <citation type="submission" date="2016-09" db="EMBL/GenBank/DDBJ databases">
        <title>Genomic evidence for plant-parasitic nematodes as the earliest Wolbachia hosts.</title>
        <authorList>
            <person name="Brown A.M."/>
            <person name="Wasala S.K."/>
            <person name="Howe D.K."/>
            <person name="Peetz A.B."/>
            <person name="Zasada I.A."/>
            <person name="Denver D.R."/>
        </authorList>
    </citation>
    <scope>NUCLEOTIDE SEQUENCE [LARGE SCALE GENOMIC DNA]</scope>
    <source>
        <strain evidence="2">wPpe</strain>
    </source>
</reference>
<proteinExistence type="predicted"/>
<dbReference type="AlphaFoldDB" id="A0A1E7QKW5"/>
<dbReference type="Proteomes" id="UP000175679">
    <property type="component" value="Unassembled WGS sequence"/>
</dbReference>